<keyword evidence="1" id="KW-1015">Disulfide bond</keyword>
<evidence type="ECO:0000313" key="3">
    <source>
        <dbReference type="Ensembl" id="ENSSANP00000073486.1"/>
    </source>
</evidence>
<dbReference type="PROSITE" id="PS00134">
    <property type="entry name" value="TRYPSIN_HIS"/>
    <property type="match status" value="1"/>
</dbReference>
<dbReference type="GO" id="GO:0006508">
    <property type="term" value="P:proteolysis"/>
    <property type="evidence" value="ECO:0007669"/>
    <property type="project" value="InterPro"/>
</dbReference>
<evidence type="ECO:0000256" key="1">
    <source>
        <dbReference type="ARBA" id="ARBA00023157"/>
    </source>
</evidence>
<protein>
    <recommendedName>
        <fullName evidence="2">Peptidase S1 domain-containing protein</fullName>
    </recommendedName>
</protein>
<dbReference type="Proteomes" id="UP000472260">
    <property type="component" value="Unassembled WGS sequence"/>
</dbReference>
<organism evidence="3 4">
    <name type="scientific">Sinocyclocheilus anshuiensis</name>
    <dbReference type="NCBI Taxonomy" id="1608454"/>
    <lineage>
        <taxon>Eukaryota</taxon>
        <taxon>Metazoa</taxon>
        <taxon>Chordata</taxon>
        <taxon>Craniata</taxon>
        <taxon>Vertebrata</taxon>
        <taxon>Euteleostomi</taxon>
        <taxon>Actinopterygii</taxon>
        <taxon>Neopterygii</taxon>
        <taxon>Teleostei</taxon>
        <taxon>Ostariophysi</taxon>
        <taxon>Cypriniformes</taxon>
        <taxon>Cyprinidae</taxon>
        <taxon>Cyprininae</taxon>
        <taxon>Sinocyclocheilus</taxon>
    </lineage>
</organism>
<dbReference type="InterPro" id="IPR018114">
    <property type="entry name" value="TRYPSIN_HIS"/>
</dbReference>
<dbReference type="Ensembl" id="ENSSANT00000078134.1">
    <property type="protein sequence ID" value="ENSSANP00000073486.1"/>
    <property type="gene ID" value="ENSSANG00000036656.1"/>
</dbReference>
<accession>A0A671QNK4</accession>
<sequence length="109" mass="11794">MLSTCLSELDLLGLCRPDCSVAMNAGSRGTRIVGGTEAAKGQWGWQTSLHWRGKHMCGGAIVSPRWVITAAHCEFTQLHKLGRKEKCSPSEEFVSSSDLEKCSIASLAQ</sequence>
<dbReference type="InterPro" id="IPR043504">
    <property type="entry name" value="Peptidase_S1_PA_chymotrypsin"/>
</dbReference>
<proteinExistence type="predicted"/>
<reference evidence="3" key="2">
    <citation type="submission" date="2025-09" db="UniProtKB">
        <authorList>
            <consortium name="Ensembl"/>
        </authorList>
    </citation>
    <scope>IDENTIFICATION</scope>
</reference>
<dbReference type="PROSITE" id="PS50240">
    <property type="entry name" value="TRYPSIN_DOM"/>
    <property type="match status" value="1"/>
</dbReference>
<dbReference type="InterPro" id="IPR001254">
    <property type="entry name" value="Trypsin_dom"/>
</dbReference>
<keyword evidence="4" id="KW-1185">Reference proteome</keyword>
<dbReference type="InterPro" id="IPR009003">
    <property type="entry name" value="Peptidase_S1_PA"/>
</dbReference>
<evidence type="ECO:0000259" key="2">
    <source>
        <dbReference type="PROSITE" id="PS50240"/>
    </source>
</evidence>
<feature type="domain" description="Peptidase S1" evidence="2">
    <location>
        <begin position="32"/>
        <end position="73"/>
    </location>
</feature>
<dbReference type="GO" id="GO:0004252">
    <property type="term" value="F:serine-type endopeptidase activity"/>
    <property type="evidence" value="ECO:0007669"/>
    <property type="project" value="InterPro"/>
</dbReference>
<dbReference type="Pfam" id="PF00089">
    <property type="entry name" value="Trypsin"/>
    <property type="match status" value="1"/>
</dbReference>
<evidence type="ECO:0000313" key="4">
    <source>
        <dbReference type="Proteomes" id="UP000472260"/>
    </source>
</evidence>
<dbReference type="PANTHER" id="PTHR24252">
    <property type="entry name" value="ACROSIN-RELATED"/>
    <property type="match status" value="1"/>
</dbReference>
<dbReference type="SUPFAM" id="SSF50494">
    <property type="entry name" value="Trypsin-like serine proteases"/>
    <property type="match status" value="1"/>
</dbReference>
<dbReference type="PANTHER" id="PTHR24252:SF7">
    <property type="entry name" value="HYALIN"/>
    <property type="match status" value="1"/>
</dbReference>
<dbReference type="AlphaFoldDB" id="A0A671QNK4"/>
<name>A0A671QNK4_9TELE</name>
<dbReference type="Gene3D" id="2.40.10.10">
    <property type="entry name" value="Trypsin-like serine proteases"/>
    <property type="match status" value="1"/>
</dbReference>
<reference evidence="3" key="1">
    <citation type="submission" date="2025-08" db="UniProtKB">
        <authorList>
            <consortium name="Ensembl"/>
        </authorList>
    </citation>
    <scope>IDENTIFICATION</scope>
</reference>